<feature type="domain" description="Reverse transcriptase Ty1/copia-type" evidence="1">
    <location>
        <begin position="158"/>
        <end position="226"/>
    </location>
</feature>
<dbReference type="Pfam" id="PF07727">
    <property type="entry name" value="RVT_2"/>
    <property type="match status" value="1"/>
</dbReference>
<protein>
    <recommendedName>
        <fullName evidence="1">Reverse transcriptase Ty1/copia-type domain-containing protein</fullName>
    </recommendedName>
</protein>
<accession>A5ADE8</accession>
<reference evidence="2" key="1">
    <citation type="journal article" date="2007" name="PLoS ONE">
        <title>The first genome sequence of an elite grapevine cultivar (Pinot noir Vitis vinifera L.): coping with a highly heterozygous genome.</title>
        <authorList>
            <person name="Velasco R."/>
            <person name="Zharkikh A."/>
            <person name="Troggio M."/>
            <person name="Cartwright D.A."/>
            <person name="Cestaro A."/>
            <person name="Pruss D."/>
            <person name="Pindo M."/>
            <person name="FitzGerald L.M."/>
            <person name="Vezzulli S."/>
            <person name="Reid J."/>
            <person name="Malacarne G."/>
            <person name="Iliev D."/>
            <person name="Coppola G."/>
            <person name="Wardell B."/>
            <person name="Micheletti D."/>
            <person name="Macalma T."/>
            <person name="Facci M."/>
            <person name="Mitchell J.T."/>
            <person name="Perazzolli M."/>
            <person name="Eldredge G."/>
            <person name="Gatto P."/>
            <person name="Oyzerski R."/>
            <person name="Moretto M."/>
            <person name="Gutin N."/>
            <person name="Stefanini M."/>
            <person name="Chen Y."/>
            <person name="Segala C."/>
            <person name="Davenport C."/>
            <person name="Dematte L."/>
            <person name="Mraz A."/>
            <person name="Battilana J."/>
            <person name="Stormo K."/>
            <person name="Costa F."/>
            <person name="Tao Q."/>
            <person name="Si-Ammour A."/>
            <person name="Harkins T."/>
            <person name="Lackey A."/>
            <person name="Perbost C."/>
            <person name="Taillon B."/>
            <person name="Stella A."/>
            <person name="Solovyev V."/>
            <person name="Fawcett J.A."/>
            <person name="Sterck L."/>
            <person name="Vandepoele K."/>
            <person name="Grando S.M."/>
            <person name="Toppo S."/>
            <person name="Moser C."/>
            <person name="Lanchbury J."/>
            <person name="Bogden R."/>
            <person name="Skolnick M."/>
            <person name="Sgaramella V."/>
            <person name="Bhatnagar S.K."/>
            <person name="Fontana P."/>
            <person name="Gutin A."/>
            <person name="Van de Peer Y."/>
            <person name="Salamini F."/>
            <person name="Viola R."/>
        </authorList>
    </citation>
    <scope>NUCLEOTIDE SEQUENCE</scope>
</reference>
<dbReference type="InterPro" id="IPR013103">
    <property type="entry name" value="RVT_2"/>
</dbReference>
<sequence>MKKDLTVNSLEEVNNHVRTSEVDEGKCTQVRDNMSLLRNSPQLYRMHAQEFELEPGNEHANSTNFVSSVISLTSNLLLSPETHDQFVQNEDSEEFLDLHLPIALGKAIRKCTLTHPISNFISFENLSPSHRAFLTPLIPIEIPQAVQEALKSENGRKVMEEEIADGMLERYKATLVAKGYKQTYGVDYQETFAPVAKMNTIHILLSLVANFGWSLQQLDVKNAFLHELESLVPTLNSNLGGETLLEQPRIQLCVYLRRKKDQGMENQPPTIHRTSYLSVCTLEETSILTPKSLPFVIPAAKSLSLDNSSVDNTSIDALNVLIAISKDTKGCTKHPIAQHVSYHIPSPTLRAFTTNLCNVEIPKDILKALAIKEWRQAVLEEMRALENNGT</sequence>
<organism evidence="2">
    <name type="scientific">Vitis vinifera</name>
    <name type="common">Grape</name>
    <dbReference type="NCBI Taxonomy" id="29760"/>
    <lineage>
        <taxon>Eukaryota</taxon>
        <taxon>Viridiplantae</taxon>
        <taxon>Streptophyta</taxon>
        <taxon>Embryophyta</taxon>
        <taxon>Tracheophyta</taxon>
        <taxon>Spermatophyta</taxon>
        <taxon>Magnoliopsida</taxon>
        <taxon>eudicotyledons</taxon>
        <taxon>Gunneridae</taxon>
        <taxon>Pentapetalae</taxon>
        <taxon>rosids</taxon>
        <taxon>Vitales</taxon>
        <taxon>Vitaceae</taxon>
        <taxon>Viteae</taxon>
        <taxon>Vitis</taxon>
    </lineage>
</organism>
<evidence type="ECO:0000313" key="2">
    <source>
        <dbReference type="EMBL" id="CAN64447.1"/>
    </source>
</evidence>
<gene>
    <name evidence="2" type="ORF">VITISV_008910</name>
</gene>
<proteinExistence type="predicted"/>
<dbReference type="AlphaFoldDB" id="A5ADE8"/>
<evidence type="ECO:0000259" key="1">
    <source>
        <dbReference type="Pfam" id="PF07727"/>
    </source>
</evidence>
<dbReference type="EMBL" id="AM423721">
    <property type="protein sequence ID" value="CAN64447.1"/>
    <property type="molecule type" value="Genomic_DNA"/>
</dbReference>
<name>A5ADE8_VITVI</name>